<dbReference type="InParanoid" id="A0A0D0ABJ4"/>
<protein>
    <submittedName>
        <fullName evidence="1">Uncharacterized protein</fullName>
    </submittedName>
</protein>
<reference evidence="2" key="2">
    <citation type="submission" date="2015-01" db="EMBL/GenBank/DDBJ databases">
        <title>Evolutionary Origins and Diversification of the Mycorrhizal Mutualists.</title>
        <authorList>
            <consortium name="DOE Joint Genome Institute"/>
            <consortium name="Mycorrhizal Genomics Consortium"/>
            <person name="Kohler A."/>
            <person name="Kuo A."/>
            <person name="Nagy L.G."/>
            <person name="Floudas D."/>
            <person name="Copeland A."/>
            <person name="Barry K.W."/>
            <person name="Cichocki N."/>
            <person name="Veneault-Fourrey C."/>
            <person name="LaButti K."/>
            <person name="Lindquist E.A."/>
            <person name="Lipzen A."/>
            <person name="Lundell T."/>
            <person name="Morin E."/>
            <person name="Murat C."/>
            <person name="Riley R."/>
            <person name="Ohm R."/>
            <person name="Sun H."/>
            <person name="Tunlid A."/>
            <person name="Henrissat B."/>
            <person name="Grigoriev I.V."/>
            <person name="Hibbett D.S."/>
            <person name="Martin F."/>
        </authorList>
    </citation>
    <scope>NUCLEOTIDE SEQUENCE [LARGE SCALE GENOMIC DNA]</scope>
    <source>
        <strain evidence="2">UH-Slu-Lm8-n1</strain>
    </source>
</reference>
<feature type="non-terminal residue" evidence="1">
    <location>
        <position position="1"/>
    </location>
</feature>
<gene>
    <name evidence="1" type="ORF">CY34DRAFT_103044</name>
</gene>
<name>A0A0D0ABJ4_9AGAM</name>
<dbReference type="OrthoDB" id="2685277at2759"/>
<dbReference type="EMBL" id="KN836826">
    <property type="protein sequence ID" value="KIK31612.1"/>
    <property type="molecule type" value="Genomic_DNA"/>
</dbReference>
<dbReference type="AlphaFoldDB" id="A0A0D0ABJ4"/>
<organism evidence="1 2">
    <name type="scientific">Suillus luteus UH-Slu-Lm8-n1</name>
    <dbReference type="NCBI Taxonomy" id="930992"/>
    <lineage>
        <taxon>Eukaryota</taxon>
        <taxon>Fungi</taxon>
        <taxon>Dikarya</taxon>
        <taxon>Basidiomycota</taxon>
        <taxon>Agaricomycotina</taxon>
        <taxon>Agaricomycetes</taxon>
        <taxon>Agaricomycetidae</taxon>
        <taxon>Boletales</taxon>
        <taxon>Suillineae</taxon>
        <taxon>Suillaceae</taxon>
        <taxon>Suillus</taxon>
    </lineage>
</organism>
<proteinExistence type="predicted"/>
<dbReference type="HOGENOM" id="CLU_2783016_0_0_1"/>
<reference evidence="1 2" key="1">
    <citation type="submission" date="2014-04" db="EMBL/GenBank/DDBJ databases">
        <authorList>
            <consortium name="DOE Joint Genome Institute"/>
            <person name="Kuo A."/>
            <person name="Ruytinx J."/>
            <person name="Rineau F."/>
            <person name="Colpaert J."/>
            <person name="Kohler A."/>
            <person name="Nagy L.G."/>
            <person name="Floudas D."/>
            <person name="Copeland A."/>
            <person name="Barry K.W."/>
            <person name="Cichocki N."/>
            <person name="Veneault-Fourrey C."/>
            <person name="LaButti K."/>
            <person name="Lindquist E.A."/>
            <person name="Lipzen A."/>
            <person name="Lundell T."/>
            <person name="Morin E."/>
            <person name="Murat C."/>
            <person name="Sun H."/>
            <person name="Tunlid A."/>
            <person name="Henrissat B."/>
            <person name="Grigoriev I.V."/>
            <person name="Hibbett D.S."/>
            <person name="Martin F."/>
            <person name="Nordberg H.P."/>
            <person name="Cantor M.N."/>
            <person name="Hua S.X."/>
        </authorList>
    </citation>
    <scope>NUCLEOTIDE SEQUENCE [LARGE SCALE GENOMIC DNA]</scope>
    <source>
        <strain evidence="1 2">UH-Slu-Lm8-n1</strain>
    </source>
</reference>
<dbReference type="Proteomes" id="UP000054485">
    <property type="component" value="Unassembled WGS sequence"/>
</dbReference>
<evidence type="ECO:0000313" key="1">
    <source>
        <dbReference type="EMBL" id="KIK31612.1"/>
    </source>
</evidence>
<evidence type="ECO:0000313" key="2">
    <source>
        <dbReference type="Proteomes" id="UP000054485"/>
    </source>
</evidence>
<accession>A0A0D0ABJ4</accession>
<sequence>GFYRDGKPIFDTFLQICRTLELSHQAQVLAETMLFVHLNLINNDTTGGPFRLAHNFLVPYFPNGGITFR</sequence>
<keyword evidence="2" id="KW-1185">Reference proteome</keyword>